<comment type="caution">
    <text evidence="4">The sequence shown here is derived from an EMBL/GenBank/DDBJ whole genome shotgun (WGS) entry which is preliminary data.</text>
</comment>
<protein>
    <submittedName>
        <fullName evidence="4">SDR family NAD(P)-dependent oxidoreductase</fullName>
    </submittedName>
</protein>
<dbReference type="Pfam" id="PF00106">
    <property type="entry name" value="adh_short"/>
    <property type="match status" value="1"/>
</dbReference>
<name>A0A9D2BGJ8_9BACT</name>
<dbReference type="InterPro" id="IPR002347">
    <property type="entry name" value="SDR_fam"/>
</dbReference>
<organism evidence="4 5">
    <name type="scientific">Candidatus Parabacteroides intestinipullorum</name>
    <dbReference type="NCBI Taxonomy" id="2838723"/>
    <lineage>
        <taxon>Bacteria</taxon>
        <taxon>Pseudomonadati</taxon>
        <taxon>Bacteroidota</taxon>
        <taxon>Bacteroidia</taxon>
        <taxon>Bacteroidales</taxon>
        <taxon>Tannerellaceae</taxon>
        <taxon>Parabacteroides</taxon>
    </lineage>
</organism>
<keyword evidence="3" id="KW-0560">Oxidoreductase</keyword>
<evidence type="ECO:0000256" key="1">
    <source>
        <dbReference type="ARBA" id="ARBA00006484"/>
    </source>
</evidence>
<reference evidence="4" key="1">
    <citation type="journal article" date="2021" name="PeerJ">
        <title>Extensive microbial diversity within the chicken gut microbiome revealed by metagenomics and culture.</title>
        <authorList>
            <person name="Gilroy R."/>
            <person name="Ravi A."/>
            <person name="Getino M."/>
            <person name="Pursley I."/>
            <person name="Horton D.L."/>
            <person name="Alikhan N.F."/>
            <person name="Baker D."/>
            <person name="Gharbi K."/>
            <person name="Hall N."/>
            <person name="Watson M."/>
            <person name="Adriaenssens E.M."/>
            <person name="Foster-Nyarko E."/>
            <person name="Jarju S."/>
            <person name="Secka A."/>
            <person name="Antonio M."/>
            <person name="Oren A."/>
            <person name="Chaudhuri R.R."/>
            <person name="La Ragione R."/>
            <person name="Hildebrand F."/>
            <person name="Pallen M.J."/>
        </authorList>
    </citation>
    <scope>NUCLEOTIDE SEQUENCE</scope>
    <source>
        <strain evidence="4">ChiGjej6B6-14162</strain>
    </source>
</reference>
<accession>A0A9D2BGJ8</accession>
<sequence length="62" mass="6468">MDTQLLKGKVALVTGGSSGIGFGTAKRLMEEGAFVYITGRRKEVLEQAAAKLGSNVKAVQAD</sequence>
<dbReference type="InterPro" id="IPR052178">
    <property type="entry name" value="Sec_Metab_Biosynth_SDR"/>
</dbReference>
<dbReference type="Gene3D" id="3.40.50.720">
    <property type="entry name" value="NAD(P)-binding Rossmann-like Domain"/>
    <property type="match status" value="1"/>
</dbReference>
<reference evidence="4" key="2">
    <citation type="submission" date="2021-04" db="EMBL/GenBank/DDBJ databases">
        <authorList>
            <person name="Gilroy R."/>
        </authorList>
    </citation>
    <scope>NUCLEOTIDE SEQUENCE</scope>
    <source>
        <strain evidence="4">ChiGjej6B6-14162</strain>
    </source>
</reference>
<evidence type="ECO:0000313" key="5">
    <source>
        <dbReference type="Proteomes" id="UP000886740"/>
    </source>
</evidence>
<dbReference type="PANTHER" id="PTHR43618">
    <property type="entry name" value="7-ALPHA-HYDROXYSTEROID DEHYDROGENASE"/>
    <property type="match status" value="1"/>
</dbReference>
<dbReference type="InterPro" id="IPR036291">
    <property type="entry name" value="NAD(P)-bd_dom_sf"/>
</dbReference>
<feature type="non-terminal residue" evidence="4">
    <location>
        <position position="62"/>
    </location>
</feature>
<dbReference type="Proteomes" id="UP000886740">
    <property type="component" value="Unassembled WGS sequence"/>
</dbReference>
<dbReference type="EMBL" id="DXEL01000066">
    <property type="protein sequence ID" value="HIX75268.1"/>
    <property type="molecule type" value="Genomic_DNA"/>
</dbReference>
<proteinExistence type="inferred from homology"/>
<evidence type="ECO:0000256" key="3">
    <source>
        <dbReference type="ARBA" id="ARBA00023002"/>
    </source>
</evidence>
<dbReference type="AlphaFoldDB" id="A0A9D2BGJ8"/>
<dbReference type="SUPFAM" id="SSF51735">
    <property type="entry name" value="NAD(P)-binding Rossmann-fold domains"/>
    <property type="match status" value="1"/>
</dbReference>
<comment type="similarity">
    <text evidence="1">Belongs to the short-chain dehydrogenases/reductases (SDR) family.</text>
</comment>
<dbReference type="GO" id="GO:0016491">
    <property type="term" value="F:oxidoreductase activity"/>
    <property type="evidence" value="ECO:0007669"/>
    <property type="project" value="UniProtKB-KW"/>
</dbReference>
<evidence type="ECO:0000313" key="4">
    <source>
        <dbReference type="EMBL" id="HIX75268.1"/>
    </source>
</evidence>
<gene>
    <name evidence="4" type="ORF">H9977_09595</name>
</gene>
<keyword evidence="2" id="KW-0521">NADP</keyword>
<evidence type="ECO:0000256" key="2">
    <source>
        <dbReference type="ARBA" id="ARBA00022857"/>
    </source>
</evidence>
<dbReference type="PANTHER" id="PTHR43618:SF4">
    <property type="entry name" value="SHORT CHAIN DEHYDROGENASE_REDUCTASE FAMILY (AFU_ORTHOLOGUE AFUA_7G04540)"/>
    <property type="match status" value="1"/>
</dbReference>